<gene>
    <name evidence="8" type="ORF">LOC71_23960</name>
</gene>
<organism evidence="8 9">
    <name type="scientific">Rhodopirellula halodulae</name>
    <dbReference type="NCBI Taxonomy" id="2894198"/>
    <lineage>
        <taxon>Bacteria</taxon>
        <taxon>Pseudomonadati</taxon>
        <taxon>Planctomycetota</taxon>
        <taxon>Planctomycetia</taxon>
        <taxon>Pirellulales</taxon>
        <taxon>Pirellulaceae</taxon>
        <taxon>Rhodopirellula</taxon>
    </lineage>
</organism>
<dbReference type="PANTHER" id="PTHR43289:SF6">
    <property type="entry name" value="SERINE_THREONINE-PROTEIN KINASE NEKL-3"/>
    <property type="match status" value="1"/>
</dbReference>
<dbReference type="InterPro" id="IPR008271">
    <property type="entry name" value="Ser/Thr_kinase_AS"/>
</dbReference>
<dbReference type="InterPro" id="IPR011009">
    <property type="entry name" value="Kinase-like_dom_sf"/>
</dbReference>
<dbReference type="CDD" id="cd14014">
    <property type="entry name" value="STKc_PknB_like"/>
    <property type="match status" value="1"/>
</dbReference>
<keyword evidence="5" id="KW-0175">Coiled coil</keyword>
<feature type="region of interest" description="Disordered" evidence="6">
    <location>
        <begin position="968"/>
        <end position="1001"/>
    </location>
</feature>
<evidence type="ECO:0000256" key="5">
    <source>
        <dbReference type="SAM" id="Coils"/>
    </source>
</evidence>
<feature type="compositionally biased region" description="Basic and acidic residues" evidence="6">
    <location>
        <begin position="52"/>
        <end position="62"/>
    </location>
</feature>
<dbReference type="InterPro" id="IPR000719">
    <property type="entry name" value="Prot_kinase_dom"/>
</dbReference>
<feature type="compositionally biased region" description="Polar residues" evidence="6">
    <location>
        <begin position="256"/>
        <end position="279"/>
    </location>
</feature>
<proteinExistence type="predicted"/>
<keyword evidence="2" id="KW-0547">Nucleotide-binding</keyword>
<keyword evidence="4" id="KW-0067">ATP-binding</keyword>
<dbReference type="Gene3D" id="1.25.40.10">
    <property type="entry name" value="Tetratricopeptide repeat domain"/>
    <property type="match status" value="1"/>
</dbReference>
<dbReference type="SUPFAM" id="SSF48452">
    <property type="entry name" value="TPR-like"/>
    <property type="match status" value="1"/>
</dbReference>
<dbReference type="SMART" id="SM00220">
    <property type="entry name" value="S_TKc"/>
    <property type="match status" value="1"/>
</dbReference>
<evidence type="ECO:0000256" key="6">
    <source>
        <dbReference type="SAM" id="MobiDB-lite"/>
    </source>
</evidence>
<dbReference type="Gene3D" id="1.10.510.10">
    <property type="entry name" value="Transferase(Phosphotransferase) domain 1"/>
    <property type="match status" value="1"/>
</dbReference>
<comment type="caution">
    <text evidence="8">The sequence shown here is derived from an EMBL/GenBank/DDBJ whole genome shotgun (WGS) entry which is preliminary data.</text>
</comment>
<evidence type="ECO:0000313" key="9">
    <source>
        <dbReference type="Proteomes" id="UP001430306"/>
    </source>
</evidence>
<evidence type="ECO:0000256" key="2">
    <source>
        <dbReference type="ARBA" id="ARBA00022741"/>
    </source>
</evidence>
<keyword evidence="1" id="KW-0808">Transferase</keyword>
<feature type="region of interest" description="Disordered" evidence="6">
    <location>
        <begin position="1"/>
        <end position="102"/>
    </location>
</feature>
<keyword evidence="9" id="KW-1185">Reference proteome</keyword>
<dbReference type="GO" id="GO:0004674">
    <property type="term" value="F:protein serine/threonine kinase activity"/>
    <property type="evidence" value="ECO:0007669"/>
    <property type="project" value="UniProtKB-KW"/>
</dbReference>
<feature type="coiled-coil region" evidence="5">
    <location>
        <begin position="556"/>
        <end position="583"/>
    </location>
</feature>
<feature type="domain" description="Protein kinase" evidence="7">
    <location>
        <begin position="98"/>
        <end position="397"/>
    </location>
</feature>
<dbReference type="SUPFAM" id="SSF56112">
    <property type="entry name" value="Protein kinase-like (PK-like)"/>
    <property type="match status" value="1"/>
</dbReference>
<reference evidence="8" key="1">
    <citation type="submission" date="2021-11" db="EMBL/GenBank/DDBJ databases">
        <title>Genome sequence.</title>
        <authorList>
            <person name="Sun Q."/>
        </authorList>
    </citation>
    <scope>NUCLEOTIDE SEQUENCE</scope>
    <source>
        <strain evidence="8">JC740</strain>
    </source>
</reference>
<dbReference type="RefSeq" id="WP_230276966.1">
    <property type="nucleotide sequence ID" value="NZ_JAJKFW010000064.1"/>
</dbReference>
<dbReference type="InterPro" id="IPR011990">
    <property type="entry name" value="TPR-like_helical_dom_sf"/>
</dbReference>
<evidence type="ECO:0000313" key="8">
    <source>
        <dbReference type="EMBL" id="MCC9645347.1"/>
    </source>
</evidence>
<feature type="region of interest" description="Disordered" evidence="6">
    <location>
        <begin position="256"/>
        <end position="297"/>
    </location>
</feature>
<evidence type="ECO:0000259" key="7">
    <source>
        <dbReference type="PROSITE" id="PS50011"/>
    </source>
</evidence>
<feature type="compositionally biased region" description="Low complexity" evidence="6">
    <location>
        <begin position="70"/>
        <end position="83"/>
    </location>
</feature>
<protein>
    <submittedName>
        <fullName evidence="8">Serine/threonine protein kinase</fullName>
    </submittedName>
</protein>
<evidence type="ECO:0000256" key="3">
    <source>
        <dbReference type="ARBA" id="ARBA00022777"/>
    </source>
</evidence>
<keyword evidence="8" id="KW-0723">Serine/threonine-protein kinase</keyword>
<feature type="compositionally biased region" description="Polar residues" evidence="6">
    <location>
        <begin position="1"/>
        <end position="17"/>
    </location>
</feature>
<keyword evidence="3 8" id="KW-0418">Kinase</keyword>
<feature type="compositionally biased region" description="Basic and acidic residues" evidence="6">
    <location>
        <begin position="22"/>
        <end position="42"/>
    </location>
</feature>
<dbReference type="PROSITE" id="PS50011">
    <property type="entry name" value="PROTEIN_KINASE_DOM"/>
    <property type="match status" value="1"/>
</dbReference>
<dbReference type="Pfam" id="PF00069">
    <property type="entry name" value="Pkinase"/>
    <property type="match status" value="1"/>
</dbReference>
<dbReference type="Gene3D" id="3.30.200.20">
    <property type="entry name" value="Phosphorylase Kinase, domain 1"/>
    <property type="match status" value="1"/>
</dbReference>
<dbReference type="Proteomes" id="UP001430306">
    <property type="component" value="Unassembled WGS sequence"/>
</dbReference>
<evidence type="ECO:0000256" key="1">
    <source>
        <dbReference type="ARBA" id="ARBA00022679"/>
    </source>
</evidence>
<evidence type="ECO:0000256" key="4">
    <source>
        <dbReference type="ARBA" id="ARBA00022840"/>
    </source>
</evidence>
<dbReference type="EMBL" id="JAJKFW010000064">
    <property type="protein sequence ID" value="MCC9645347.1"/>
    <property type="molecule type" value="Genomic_DNA"/>
</dbReference>
<name>A0ABS8NP66_9BACT</name>
<sequence length="1001" mass="112046">MTVHHSNPSEPTGNFSVGNLGDECKDDSRDSHRSHASVESRKSRSRSTRARSGRETDEHSLDGETLGGTSHKSSPSNKNDNSPTTRREQSPDSPASRYESLEEVGRGGWGIVDRALDRQLDREVAVKRFCDAEEVSEQERQRFLHEAKVTSQLQHPGIVPVHELGDRQNAFYVMKLLDGMTLSDFLKQHHRNHSHGKQTSFQFGDSLEPLLQRFVDVCHAVAYAHQRGVVHRDLKPSNVMISDFGETVVLDWGLAQSSKQDGSQSPDSNRSSKTRNQPSGHADVSTLIEPDGTIVGTPAYMSPEQARGEISRISSSSDLYSLGVILYTLVAGRSPYHGQRVERILEQVARGDAPDLRTVQPLTPAPLLSIVRKAMSASPFDRYTDAASLAGDVRRFIAGDSVSVHQENLWERGVRWCRHHQAITATATASILLLMLSSLAFGFVIHRSHQAEKMARMEAERAHQETIQQLGEVLETTDTWLVELSGSLQFYPGLEPIRNELIQQSIQQYSTIASDFQQNLVESQNLHASSISPEFNRSDLLAILGEVRARLRLGDLHRLTGDHQKAQQQYAAAEKRLSTIGERSTLVVRNTSLTADAKTDPLTQLQLERINALIGRLLLASSDTSIAPTWQEIQTARRWLNSPSKAFREDSVHTQDSIPSPFHCKVVSAKVRLELALERLASMSVETSSDGTDRKWDPTDFENAVRSARTLVSLRGTAADHRLSETIQQRQAERLQLAQQHGPAIDAWSELITDLQRLCLQSPDRVDTLQSLAHALLQRGNLRVASHQPTAAADDYNDAIESLEHAWRMTDSDGFYRINLATAENNLGQLLSHGESQQPERAKQLLNRSLQTYESLLRENMTTQTMRRYAQTKFALASLEIDHSSTLSDSTRKHAENAVTAFDVLHDHDSLSNDELLDTLQLLEHLIHDASSPDKTPRIVELEKQQRSFHNEIDRRELTEEQAARLQQITHDQSDLTNDTTRTTEFETSNSFDSPTHVDSD</sequence>
<dbReference type="PANTHER" id="PTHR43289">
    <property type="entry name" value="MITOGEN-ACTIVATED PROTEIN KINASE KINASE KINASE 20-RELATED"/>
    <property type="match status" value="1"/>
</dbReference>
<dbReference type="PROSITE" id="PS00108">
    <property type="entry name" value="PROTEIN_KINASE_ST"/>
    <property type="match status" value="1"/>
</dbReference>
<accession>A0ABS8NP66</accession>
<feature type="compositionally biased region" description="Low complexity" evidence="6">
    <location>
        <begin position="975"/>
        <end position="992"/>
    </location>
</feature>